<dbReference type="KEGG" id="mym:A176_004956"/>
<keyword evidence="2" id="KW-0808">Transferase</keyword>
<dbReference type="GO" id="GO:0016301">
    <property type="term" value="F:kinase activity"/>
    <property type="evidence" value="ECO:0007669"/>
    <property type="project" value="UniProtKB-KW"/>
</dbReference>
<dbReference type="InterPro" id="IPR011009">
    <property type="entry name" value="Kinase-like_dom_sf"/>
</dbReference>
<dbReference type="STRING" id="1297742.A176_004956"/>
<dbReference type="PATRIC" id="fig|1297742.4.peg.5000"/>
<dbReference type="Proteomes" id="UP000009026">
    <property type="component" value="Chromosome"/>
</dbReference>
<dbReference type="eggNOG" id="COG3178">
    <property type="taxonomic scope" value="Bacteria"/>
</dbReference>
<gene>
    <name evidence="2" type="ORF">A176_004956</name>
</gene>
<name>A0A0H4WZ26_9BACT</name>
<evidence type="ECO:0000259" key="1">
    <source>
        <dbReference type="Pfam" id="PF01636"/>
    </source>
</evidence>
<dbReference type="RefSeq" id="WP_002637374.1">
    <property type="nucleotide sequence ID" value="NZ_CP012109.1"/>
</dbReference>
<proteinExistence type="predicted"/>
<dbReference type="SUPFAM" id="SSF56112">
    <property type="entry name" value="Protein kinase-like (PK-like)"/>
    <property type="match status" value="1"/>
</dbReference>
<protein>
    <submittedName>
        <fullName evidence="2">Putative phosphotransferase related to Ser/Thr protein kinase</fullName>
    </submittedName>
</protein>
<evidence type="ECO:0000313" key="3">
    <source>
        <dbReference type="Proteomes" id="UP000009026"/>
    </source>
</evidence>
<dbReference type="OrthoDB" id="9809275at2"/>
<sequence length="346" mass="39400">MELEAALRDQVGQAIGRPVAHAAITKLKGEASSRSYYRVGAPPESWVVMVMPPDSTKKSDEATKGEPPKELPFINVHRYLEKLNVRVPRILRYDEPAGMMVIEDLSDITFESALEGGKHHEALYTRAVDLLARLRAAAEKAEDPDCLAFTRAFDEDLYDWELHHFREWGLEAWSGKQPTAEERAELDATFRDIAKQLAAAPRGFTHRDYQSRNIMVKEGELVVIDFQDALQGPRQYDLVALLRDSYVELDRDFVDAMLDRYIATFEEVSGERIDAASFKAFFDLLTIQRKLKDAGRFEFIHRVKGNPGFLVSIPASLRYVREGFARRPELRKLQDLVAKYVPELAA</sequence>
<dbReference type="Gene3D" id="3.90.1200.10">
    <property type="match status" value="1"/>
</dbReference>
<dbReference type="InterPro" id="IPR002575">
    <property type="entry name" value="Aminoglycoside_PTrfase"/>
</dbReference>
<dbReference type="Gene3D" id="3.30.200.20">
    <property type="entry name" value="Phosphorylase Kinase, domain 1"/>
    <property type="match status" value="1"/>
</dbReference>
<dbReference type="EMBL" id="CP012109">
    <property type="protein sequence ID" value="AKQ68044.1"/>
    <property type="molecule type" value="Genomic_DNA"/>
</dbReference>
<dbReference type="Pfam" id="PF01636">
    <property type="entry name" value="APH"/>
    <property type="match status" value="1"/>
</dbReference>
<keyword evidence="3" id="KW-1185">Reference proteome</keyword>
<evidence type="ECO:0000313" key="2">
    <source>
        <dbReference type="EMBL" id="AKQ68044.1"/>
    </source>
</evidence>
<dbReference type="AlphaFoldDB" id="A0A0H4WZ26"/>
<reference evidence="2 3" key="1">
    <citation type="journal article" date="2016" name="PLoS ONE">
        <title>Complete Genome Sequence and Comparative Genomics of a Novel Myxobacterium Myxococcus hansupus.</title>
        <authorList>
            <person name="Sharma G."/>
            <person name="Narwani T."/>
            <person name="Subramanian S."/>
        </authorList>
    </citation>
    <scope>NUCLEOTIDE SEQUENCE [LARGE SCALE GENOMIC DNA]</scope>
    <source>
        <strain evidence="3">mixupus</strain>
    </source>
</reference>
<feature type="domain" description="Aminoglycoside phosphotransferase" evidence="1">
    <location>
        <begin position="24"/>
        <end position="267"/>
    </location>
</feature>
<accession>A0A0H4WZ26</accession>
<keyword evidence="2" id="KW-0418">Kinase</keyword>
<organism evidence="2 3">
    <name type="scientific">Pseudomyxococcus hansupus</name>
    <dbReference type="NCBI Taxonomy" id="1297742"/>
    <lineage>
        <taxon>Bacteria</taxon>
        <taxon>Pseudomonadati</taxon>
        <taxon>Myxococcota</taxon>
        <taxon>Myxococcia</taxon>
        <taxon>Myxococcales</taxon>
        <taxon>Cystobacterineae</taxon>
        <taxon>Myxococcaceae</taxon>
        <taxon>Pseudomyxococcus</taxon>
    </lineage>
</organism>